<dbReference type="PROSITE" id="PS50023">
    <property type="entry name" value="LIM_DOMAIN_2"/>
    <property type="match status" value="2"/>
</dbReference>
<evidence type="ECO:0000259" key="7">
    <source>
        <dbReference type="PROSITE" id="PS50023"/>
    </source>
</evidence>
<evidence type="ECO:0000256" key="3">
    <source>
        <dbReference type="ARBA" id="ARBA00022833"/>
    </source>
</evidence>
<dbReference type="GO" id="GO:0001725">
    <property type="term" value="C:stress fiber"/>
    <property type="evidence" value="ECO:0007669"/>
    <property type="project" value="TreeGrafter"/>
</dbReference>
<feature type="domain" description="LIM zinc-binding" evidence="7">
    <location>
        <begin position="176"/>
        <end position="235"/>
    </location>
</feature>
<keyword evidence="1 5" id="KW-0479">Metal-binding</keyword>
<evidence type="ECO:0000256" key="6">
    <source>
        <dbReference type="SAM" id="MobiDB-lite"/>
    </source>
</evidence>
<feature type="compositionally biased region" description="Low complexity" evidence="6">
    <location>
        <begin position="130"/>
        <end position="145"/>
    </location>
</feature>
<keyword evidence="2" id="KW-0677">Repeat</keyword>
<feature type="compositionally biased region" description="Pro residues" evidence="6">
    <location>
        <begin position="146"/>
        <end position="164"/>
    </location>
</feature>
<organism evidence="8 9">
    <name type="scientific">Sparus aurata</name>
    <name type="common">Gilthead sea bream</name>
    <dbReference type="NCBI Taxonomy" id="8175"/>
    <lineage>
        <taxon>Eukaryota</taxon>
        <taxon>Metazoa</taxon>
        <taxon>Chordata</taxon>
        <taxon>Craniata</taxon>
        <taxon>Vertebrata</taxon>
        <taxon>Euteleostomi</taxon>
        <taxon>Actinopterygii</taxon>
        <taxon>Neopterygii</taxon>
        <taxon>Teleostei</taxon>
        <taxon>Neoteleostei</taxon>
        <taxon>Acanthomorphata</taxon>
        <taxon>Eupercaria</taxon>
        <taxon>Spariformes</taxon>
        <taxon>Sparidae</taxon>
        <taxon>Sparus</taxon>
    </lineage>
</organism>
<evidence type="ECO:0000256" key="5">
    <source>
        <dbReference type="PROSITE-ProRule" id="PRU00125"/>
    </source>
</evidence>
<dbReference type="GeneTree" id="ENSGT00940000159003"/>
<dbReference type="Ensembl" id="ENSSAUT00010067870.1">
    <property type="protein sequence ID" value="ENSSAUP00010064790.1"/>
    <property type="gene ID" value="ENSSAUG00010025975.1"/>
</dbReference>
<dbReference type="PANTHER" id="PTHR24207:SF1">
    <property type="entry name" value="FILAMIN-BINDING LIM PROTEIN 1"/>
    <property type="match status" value="1"/>
</dbReference>
<dbReference type="Gene3D" id="2.10.110.10">
    <property type="entry name" value="Cysteine Rich Protein"/>
    <property type="match status" value="2"/>
</dbReference>
<dbReference type="Proteomes" id="UP000472265">
    <property type="component" value="Chromosome 6"/>
</dbReference>
<evidence type="ECO:0000313" key="8">
    <source>
        <dbReference type="Ensembl" id="ENSSAUP00010064790.1"/>
    </source>
</evidence>
<dbReference type="SUPFAM" id="SSF57716">
    <property type="entry name" value="Glucocorticoid receptor-like (DNA-binding domain)"/>
    <property type="match status" value="2"/>
</dbReference>
<dbReference type="InterPro" id="IPR001781">
    <property type="entry name" value="Znf_LIM"/>
</dbReference>
<reference evidence="8" key="3">
    <citation type="submission" date="2025-09" db="UniProtKB">
        <authorList>
            <consortium name="Ensembl"/>
        </authorList>
    </citation>
    <scope>IDENTIFICATION</scope>
</reference>
<feature type="compositionally biased region" description="Polar residues" evidence="6">
    <location>
        <begin position="25"/>
        <end position="38"/>
    </location>
</feature>
<feature type="compositionally biased region" description="Pro residues" evidence="6">
    <location>
        <begin position="120"/>
        <end position="129"/>
    </location>
</feature>
<reference evidence="8" key="2">
    <citation type="submission" date="2025-08" db="UniProtKB">
        <authorList>
            <consortium name="Ensembl"/>
        </authorList>
    </citation>
    <scope>IDENTIFICATION</scope>
</reference>
<keyword evidence="9" id="KW-1185">Reference proteome</keyword>
<reference evidence="8" key="1">
    <citation type="submission" date="2021-04" db="EMBL/GenBank/DDBJ databases">
        <authorList>
            <consortium name="Wellcome Sanger Institute Data Sharing"/>
        </authorList>
    </citation>
    <scope>NUCLEOTIDE SEQUENCE [LARGE SCALE GENOMIC DNA]</scope>
</reference>
<name>A0A671YQ66_SPAAU</name>
<dbReference type="PANTHER" id="PTHR24207">
    <property type="entry name" value="ZYX102 PROTEIN"/>
    <property type="match status" value="1"/>
</dbReference>
<dbReference type="AlphaFoldDB" id="A0A671YQ66"/>
<keyword evidence="3 5" id="KW-0862">Zinc</keyword>
<keyword evidence="4 5" id="KW-0440">LIM domain</keyword>
<gene>
    <name evidence="8" type="primary">FBLIM1</name>
    <name evidence="8" type="synonym">fblim1</name>
</gene>
<dbReference type="Pfam" id="PF00412">
    <property type="entry name" value="LIM"/>
    <property type="match status" value="2"/>
</dbReference>
<accession>A0A671YQ66</accession>
<evidence type="ECO:0000313" key="9">
    <source>
        <dbReference type="Proteomes" id="UP000472265"/>
    </source>
</evidence>
<proteinExistence type="predicted"/>
<feature type="domain" description="LIM zinc-binding" evidence="7">
    <location>
        <begin position="236"/>
        <end position="306"/>
    </location>
</feature>
<dbReference type="GO" id="GO:0005925">
    <property type="term" value="C:focal adhesion"/>
    <property type="evidence" value="ECO:0007669"/>
    <property type="project" value="TreeGrafter"/>
</dbReference>
<protein>
    <submittedName>
        <fullName evidence="8">Filamin binding LIM protein 1</fullName>
    </submittedName>
</protein>
<evidence type="ECO:0000256" key="2">
    <source>
        <dbReference type="ARBA" id="ARBA00022737"/>
    </source>
</evidence>
<dbReference type="GO" id="GO:0098609">
    <property type="term" value="P:cell-cell adhesion"/>
    <property type="evidence" value="ECO:0007669"/>
    <property type="project" value="TreeGrafter"/>
</dbReference>
<sequence>MASAAPPKRMVSSCFITLVTPHRATVTQQQQPALQAHTSPARDKQHTAVRVSPSDTIPSLRHKKEDPSPAESQGVAGSKSRFHAGASVQAADPQSPKPFQPGPSRGQLQGDDSGAAELFPLPPPPPPPAAAALPSSLGPSLSEASPLPPPPPAQTPLSHPPTPGQQPGYNREASLELCWACGEAIKDHVIRALERAYHLSCFTCATCKQQIGELPFAQGEVGEVYCLEDYYRKYAPRCNACDKLIIPKEDGTDSYNVECLGRSYHENCYRCEVCAIQLSPEPNEHGCYPLDGKMLCKSCHLSLVSGQH</sequence>
<dbReference type="FunFam" id="2.10.110.10:FF:000086">
    <property type="entry name" value="Filamin binding LIM protein 1"/>
    <property type="match status" value="1"/>
</dbReference>
<dbReference type="SMART" id="SM00132">
    <property type="entry name" value="LIM"/>
    <property type="match status" value="2"/>
</dbReference>
<evidence type="ECO:0000256" key="1">
    <source>
        <dbReference type="ARBA" id="ARBA00022723"/>
    </source>
</evidence>
<evidence type="ECO:0000256" key="4">
    <source>
        <dbReference type="ARBA" id="ARBA00023038"/>
    </source>
</evidence>
<dbReference type="GO" id="GO:0046872">
    <property type="term" value="F:metal ion binding"/>
    <property type="evidence" value="ECO:0007669"/>
    <property type="project" value="UniProtKB-KW"/>
</dbReference>
<dbReference type="GO" id="GO:0031005">
    <property type="term" value="F:filamin binding"/>
    <property type="evidence" value="ECO:0007669"/>
    <property type="project" value="TreeGrafter"/>
</dbReference>
<feature type="region of interest" description="Disordered" evidence="6">
    <location>
        <begin position="24"/>
        <end position="169"/>
    </location>
</feature>